<dbReference type="Pfam" id="PF00300">
    <property type="entry name" value="His_Phos_1"/>
    <property type="match status" value="1"/>
</dbReference>
<dbReference type="CDD" id="cd07067">
    <property type="entry name" value="HP_PGM_like"/>
    <property type="match status" value="1"/>
</dbReference>
<evidence type="ECO:0000313" key="1">
    <source>
        <dbReference type="EMBL" id="OUI84384.1"/>
    </source>
</evidence>
<proteinExistence type="predicted"/>
<dbReference type="SMART" id="SM00855">
    <property type="entry name" value="PGAM"/>
    <property type="match status" value="1"/>
</dbReference>
<dbReference type="PANTHER" id="PTHR47623:SF1">
    <property type="entry name" value="OS09G0287300 PROTEIN"/>
    <property type="match status" value="1"/>
</dbReference>
<name>A0A252A4Q3_9PROT</name>
<dbReference type="AlphaFoldDB" id="A0A252A4Q3"/>
<dbReference type="InterPro" id="IPR029033">
    <property type="entry name" value="His_PPase_superfam"/>
</dbReference>
<dbReference type="Gene3D" id="3.40.50.1240">
    <property type="entry name" value="Phosphoglycerate mutase-like"/>
    <property type="match status" value="1"/>
</dbReference>
<sequence>MSRKLLLLRHADAAPAPMGDFSSAADHARPLTAAGLAAAQRCGLWLRQQGLSPDYVVCSPAVRTRQTLEGLLPFLHAPLSAPLFCPDIYEAPPHALLAQIQKAPPQARTVLLIGHNPGISALARQLDTQAAVLDQGFATGSLAVFKMWGSTANTPQPNWQSCDTLSLTLDTFSRP</sequence>
<gene>
    <name evidence="1" type="ORF">HK12_00315</name>
</gene>
<reference evidence="1 2" key="1">
    <citation type="submission" date="2014-06" db="EMBL/GenBank/DDBJ databases">
        <authorList>
            <person name="Ju J."/>
            <person name="Zhang J."/>
        </authorList>
    </citation>
    <scope>NUCLEOTIDE SEQUENCE [LARGE SCALE GENOMIC DNA]</scope>
    <source>
        <strain evidence="1">DmW_045</strain>
    </source>
</reference>
<dbReference type="InterPro" id="IPR013078">
    <property type="entry name" value="His_Pase_superF_clade-1"/>
</dbReference>
<protein>
    <submittedName>
        <fullName evidence="1">Phosphohistidine phosphatase</fullName>
    </submittedName>
</protein>
<dbReference type="Proteomes" id="UP000194639">
    <property type="component" value="Unassembled WGS sequence"/>
</dbReference>
<comment type="caution">
    <text evidence="1">The sequence shown here is derived from an EMBL/GenBank/DDBJ whole genome shotgun (WGS) entry which is preliminary data.</text>
</comment>
<accession>A0A252A4Q3</accession>
<organism evidence="1 2">
    <name type="scientific">Acetobacter orientalis</name>
    <dbReference type="NCBI Taxonomy" id="146474"/>
    <lineage>
        <taxon>Bacteria</taxon>
        <taxon>Pseudomonadati</taxon>
        <taxon>Pseudomonadota</taxon>
        <taxon>Alphaproteobacteria</taxon>
        <taxon>Acetobacterales</taxon>
        <taxon>Acetobacteraceae</taxon>
        <taxon>Acetobacter</taxon>
    </lineage>
</organism>
<evidence type="ECO:0000313" key="2">
    <source>
        <dbReference type="Proteomes" id="UP000194639"/>
    </source>
</evidence>
<dbReference type="EMBL" id="JOMO01000011">
    <property type="protein sequence ID" value="OUI84384.1"/>
    <property type="molecule type" value="Genomic_DNA"/>
</dbReference>
<dbReference type="SUPFAM" id="SSF53254">
    <property type="entry name" value="Phosphoglycerate mutase-like"/>
    <property type="match status" value="1"/>
</dbReference>
<dbReference type="PANTHER" id="PTHR47623">
    <property type="entry name" value="OS09G0287300 PROTEIN"/>
    <property type="match status" value="1"/>
</dbReference>
<dbReference type="RefSeq" id="WP_086551760.1">
    <property type="nucleotide sequence ID" value="NZ_CP171013.1"/>
</dbReference>